<comment type="caution">
    <text evidence="1">The sequence shown here is derived from an EMBL/GenBank/DDBJ whole genome shotgun (WGS) entry which is preliminary data.</text>
</comment>
<sequence length="76" mass="8427">MRVDEQEYRRDTCVQGGAVVVEAAADQLEAPLVVHGWLRSGAAVMEFDSGGRCLFRTAQTTKVRAWTPLFKQRGTT</sequence>
<gene>
    <name evidence="1" type="ORF">G352_26512</name>
</gene>
<name>M2YRW8_9NOCA</name>
<keyword evidence="2" id="KW-1185">Reference proteome</keyword>
<reference evidence="1 2" key="1">
    <citation type="journal article" date="2013" name="Genome Announc.">
        <title>Draft Genome Sequence of Rhodococcus ruber Strain BKS 20-38.</title>
        <authorList>
            <person name="Bala M."/>
            <person name="Kumar S."/>
            <person name="Raghava G.P."/>
            <person name="Mayilraj S."/>
        </authorList>
    </citation>
    <scope>NUCLEOTIDE SEQUENCE [LARGE SCALE GENOMIC DNA]</scope>
    <source>
        <strain evidence="1 2">BKS 20-38</strain>
    </source>
</reference>
<evidence type="ECO:0000313" key="1">
    <source>
        <dbReference type="EMBL" id="EME51059.1"/>
    </source>
</evidence>
<dbReference type="EMBL" id="AOEX01000104">
    <property type="protein sequence ID" value="EME51059.1"/>
    <property type="molecule type" value="Genomic_DNA"/>
</dbReference>
<dbReference type="Proteomes" id="UP000011731">
    <property type="component" value="Unassembled WGS sequence"/>
</dbReference>
<accession>M2YRW8</accession>
<proteinExistence type="predicted"/>
<evidence type="ECO:0000313" key="2">
    <source>
        <dbReference type="Proteomes" id="UP000011731"/>
    </source>
</evidence>
<dbReference type="AlphaFoldDB" id="M2YRW8"/>
<protein>
    <submittedName>
        <fullName evidence="1">Uncharacterized protein</fullName>
    </submittedName>
</protein>
<organism evidence="1 2">
    <name type="scientific">Rhodococcus ruber BKS 20-38</name>
    <dbReference type="NCBI Taxonomy" id="1278076"/>
    <lineage>
        <taxon>Bacteria</taxon>
        <taxon>Bacillati</taxon>
        <taxon>Actinomycetota</taxon>
        <taxon>Actinomycetes</taxon>
        <taxon>Mycobacteriales</taxon>
        <taxon>Nocardiaceae</taxon>
        <taxon>Rhodococcus</taxon>
    </lineage>
</organism>